<accession>A0ABR6YUQ3</accession>
<dbReference type="RefSeq" id="WP_186893510.1">
    <property type="nucleotide sequence ID" value="NZ_WJBE01000003.1"/>
</dbReference>
<name>A0ABR6YUQ3_9FIRM</name>
<reference evidence="1 2" key="1">
    <citation type="journal article" date="2020" name="mSystems">
        <title>Defining Genomic and Predicted Metabolic Features of the Acetobacterium Genus.</title>
        <authorList>
            <person name="Ross D.E."/>
            <person name="Marshall C.W."/>
            <person name="Gulliver D."/>
            <person name="May H.D."/>
            <person name="Norman R.S."/>
        </authorList>
    </citation>
    <scope>NUCLEOTIDE SEQUENCE [LARGE SCALE GENOMIC DNA]</scope>
    <source>
        <strain evidence="1 2">DSM 4132</strain>
    </source>
</reference>
<sequence>MKNEKIRTVRLGAVLLVGVMLITAGGCTTGTTKNNDTASTNDSTTVTTTLNPAIAAAAQEALKFYQSVTLDQPRAQLETMLAVPGEVQADGRVAYRDPVSGYGVLIKYGEDDKVFAKRLIPTAKAPELAALNPVPVTDKQAYRMAVGMPFYEVQDVMGSDGIEISLSKPETGDPKQVTGLGWFNPDGSYAVVYLNLPQGLVVGSEFVAV</sequence>
<evidence type="ECO:0008006" key="3">
    <source>
        <dbReference type="Google" id="ProtNLM"/>
    </source>
</evidence>
<comment type="caution">
    <text evidence="1">The sequence shown here is derived from an EMBL/GenBank/DDBJ whole genome shotgun (WGS) entry which is preliminary data.</text>
</comment>
<gene>
    <name evidence="1" type="ORF">GH811_04755</name>
</gene>
<evidence type="ECO:0000313" key="2">
    <source>
        <dbReference type="Proteomes" id="UP000622405"/>
    </source>
</evidence>
<keyword evidence="2" id="KW-1185">Reference proteome</keyword>
<dbReference type="Proteomes" id="UP000622405">
    <property type="component" value="Unassembled WGS sequence"/>
</dbReference>
<dbReference type="PROSITE" id="PS51257">
    <property type="entry name" value="PROKAR_LIPOPROTEIN"/>
    <property type="match status" value="1"/>
</dbReference>
<dbReference type="EMBL" id="WJBE01000003">
    <property type="protein sequence ID" value="MBC3898922.1"/>
    <property type="molecule type" value="Genomic_DNA"/>
</dbReference>
<evidence type="ECO:0000313" key="1">
    <source>
        <dbReference type="EMBL" id="MBC3898922.1"/>
    </source>
</evidence>
<proteinExistence type="predicted"/>
<organism evidence="1 2">
    <name type="scientific">Acetobacterium malicum</name>
    <dbReference type="NCBI Taxonomy" id="52692"/>
    <lineage>
        <taxon>Bacteria</taxon>
        <taxon>Bacillati</taxon>
        <taxon>Bacillota</taxon>
        <taxon>Clostridia</taxon>
        <taxon>Eubacteriales</taxon>
        <taxon>Eubacteriaceae</taxon>
        <taxon>Acetobacterium</taxon>
    </lineage>
</organism>
<protein>
    <recommendedName>
        <fullName evidence="3">PepSY domain-containing protein</fullName>
    </recommendedName>
</protein>